<reference evidence="8 9" key="1">
    <citation type="submission" date="2021-03" db="EMBL/GenBank/DDBJ databases">
        <title>Antimicrobial resistance genes in bacteria isolated from Japanese honey, and their potential for conferring macrolide and lincosamide resistance in the American foulbrood pathogen Paenibacillus larvae.</title>
        <authorList>
            <person name="Okamoto M."/>
            <person name="Kumagai M."/>
            <person name="Kanamori H."/>
            <person name="Takamatsu D."/>
        </authorList>
    </citation>
    <scope>NUCLEOTIDE SEQUENCE [LARGE SCALE GENOMIC DNA]</scope>
    <source>
        <strain evidence="8 9">J1TS3</strain>
    </source>
</reference>
<evidence type="ECO:0000256" key="1">
    <source>
        <dbReference type="ARBA" id="ARBA00022490"/>
    </source>
</evidence>
<dbReference type="Pfam" id="PF04204">
    <property type="entry name" value="HTS"/>
    <property type="match status" value="1"/>
</dbReference>
<comment type="subcellular location">
    <subcellularLocation>
        <location evidence="7">Cytoplasm</location>
    </subcellularLocation>
</comment>
<keyword evidence="5 7" id="KW-0012">Acyltransferase</keyword>
<comment type="similarity">
    <text evidence="7">Belongs to the MetA family.</text>
</comment>
<evidence type="ECO:0000256" key="7">
    <source>
        <dbReference type="HAMAP-Rule" id="MF_00295"/>
    </source>
</evidence>
<comment type="caution">
    <text evidence="8">The sequence shown here is derived from an EMBL/GenBank/DDBJ whole genome shotgun (WGS) entry which is preliminary data.</text>
</comment>
<feature type="active site" description="Proton acceptor" evidence="7">
    <location>
        <position position="234"/>
    </location>
</feature>
<evidence type="ECO:0000313" key="9">
    <source>
        <dbReference type="Proteomes" id="UP000680279"/>
    </source>
</evidence>
<accession>A0ABQ4K6B8</accession>
<dbReference type="Proteomes" id="UP000680279">
    <property type="component" value="Unassembled WGS sequence"/>
</dbReference>
<feature type="binding site" evidence="7">
    <location>
        <position position="163"/>
    </location>
    <ligand>
        <name>substrate</name>
    </ligand>
</feature>
<feature type="site" description="Important for acyl-CoA specificity" evidence="7">
    <location>
        <position position="111"/>
    </location>
</feature>
<evidence type="ECO:0000256" key="5">
    <source>
        <dbReference type="ARBA" id="ARBA00023315"/>
    </source>
</evidence>
<feature type="active site" description="Acyl-thioester intermediate" evidence="7">
    <location>
        <position position="142"/>
    </location>
</feature>
<evidence type="ECO:0000256" key="6">
    <source>
        <dbReference type="ARBA" id="ARBA00049043"/>
    </source>
</evidence>
<protein>
    <recommendedName>
        <fullName evidence="7">Homoserine O-acetyltransferase</fullName>
        <shortName evidence="7">HAT</shortName>
        <ecNumber evidence="7">2.3.1.31</ecNumber>
    </recommendedName>
    <alternativeName>
        <fullName evidence="7">Homoserine transacetylase</fullName>
        <shortName evidence="7">HTA</shortName>
    </alternativeName>
</protein>
<keyword evidence="2 7" id="KW-0028">Amino-acid biosynthesis</keyword>
<keyword evidence="4 7" id="KW-0486">Methionine biosynthesis</keyword>
<dbReference type="HAMAP" id="MF_00295">
    <property type="entry name" value="MetA_acyltransf"/>
    <property type="match status" value="1"/>
</dbReference>
<organism evidence="8 9">
    <name type="scientific">Siminovitchia fordii</name>
    <dbReference type="NCBI Taxonomy" id="254759"/>
    <lineage>
        <taxon>Bacteria</taxon>
        <taxon>Bacillati</taxon>
        <taxon>Bacillota</taxon>
        <taxon>Bacilli</taxon>
        <taxon>Bacillales</taxon>
        <taxon>Bacillaceae</taxon>
        <taxon>Siminovitchia</taxon>
    </lineage>
</organism>
<comment type="pathway">
    <text evidence="7">Amino-acid biosynthesis; L-methionine biosynthesis via de novo pathway; O-acetyl-L-homoserine from L-homoserine: step 1/1.</text>
</comment>
<proteinExistence type="inferred from homology"/>
<evidence type="ECO:0000313" key="8">
    <source>
        <dbReference type="EMBL" id="GIN21274.1"/>
    </source>
</evidence>
<keyword evidence="1 7" id="KW-0963">Cytoplasm</keyword>
<dbReference type="PANTHER" id="PTHR20919">
    <property type="entry name" value="HOMOSERINE O-SUCCINYLTRANSFERASE"/>
    <property type="match status" value="1"/>
</dbReference>
<evidence type="ECO:0000256" key="3">
    <source>
        <dbReference type="ARBA" id="ARBA00022679"/>
    </source>
</evidence>
<dbReference type="NCBIfam" id="TIGR01001">
    <property type="entry name" value="metA"/>
    <property type="match status" value="1"/>
</dbReference>
<dbReference type="RefSeq" id="WP_018704902.1">
    <property type="nucleotide sequence ID" value="NZ_BOQT01000008.1"/>
</dbReference>
<feature type="binding site" evidence="7">
    <location>
        <position position="248"/>
    </location>
    <ligand>
        <name>substrate</name>
    </ligand>
</feature>
<comment type="catalytic activity">
    <reaction evidence="6 7">
        <text>L-homoserine + acetyl-CoA = O-acetyl-L-homoserine + CoA</text>
        <dbReference type="Rhea" id="RHEA:13701"/>
        <dbReference type="ChEBI" id="CHEBI:57287"/>
        <dbReference type="ChEBI" id="CHEBI:57288"/>
        <dbReference type="ChEBI" id="CHEBI:57476"/>
        <dbReference type="ChEBI" id="CHEBI:57716"/>
        <dbReference type="EC" id="2.3.1.31"/>
    </reaction>
</comment>
<dbReference type="PIRSF" id="PIRSF000450">
    <property type="entry name" value="H_ser_succinyltr"/>
    <property type="match status" value="1"/>
</dbReference>
<dbReference type="EC" id="2.3.1.31" evidence="7"/>
<gene>
    <name evidence="8" type="primary">metA</name>
    <name evidence="7" type="synonym">metAA</name>
    <name evidence="8" type="ORF">J1TS3_24080</name>
</gene>
<dbReference type="PANTHER" id="PTHR20919:SF0">
    <property type="entry name" value="HOMOSERINE O-SUCCINYLTRANSFERASE"/>
    <property type="match status" value="1"/>
</dbReference>
<feature type="active site" evidence="7">
    <location>
        <position position="236"/>
    </location>
</feature>
<feature type="binding site" evidence="7">
    <location>
        <position position="192"/>
    </location>
    <ligand>
        <name>substrate</name>
    </ligand>
</feature>
<comment type="function">
    <text evidence="7">Transfers an acetyl group from acetyl-CoA to L-homoserine, forming acetyl-L-homoserine.</text>
</comment>
<dbReference type="InterPro" id="IPR029062">
    <property type="entry name" value="Class_I_gatase-like"/>
</dbReference>
<dbReference type="EMBL" id="BOQT01000008">
    <property type="protein sequence ID" value="GIN21274.1"/>
    <property type="molecule type" value="Genomic_DNA"/>
</dbReference>
<feature type="site" description="Important for substrate specificity" evidence="7">
    <location>
        <position position="192"/>
    </location>
</feature>
<keyword evidence="3 7" id="KW-0808">Transferase</keyword>
<dbReference type="InterPro" id="IPR005697">
    <property type="entry name" value="HST_MetA"/>
</dbReference>
<sequence length="314" mass="36952">MPINIPKQMPAREVLEKEKIFVMDEERASTQDIRPLNILILNLMPEKEKTEVQLLRLLGNTPLQVNITFLHMETHQSKNVSKWHLEQFYKTFSSVNKYYFDGMIITGAPIEHLPFEKVNYWEELKKIMDWSKDHVTSVMHICWGAQAALYHHYGIGKFELPSKCSGIYRHTISDQTIKLVRGFDEVYYAPHSRYTSVSREKIKEHPGLKLLSEGEAGPFIIISEDEKHIMLTGHLEYDTNTLATEYERDLKKGLDIQIPENYFPNNDVNEQPINTWRSHSHLLFSNWLNYYVYQETPYEQDRKVKVDMSVSNKQ</sequence>
<evidence type="ECO:0000256" key="2">
    <source>
        <dbReference type="ARBA" id="ARBA00022605"/>
    </source>
</evidence>
<evidence type="ECO:0000256" key="4">
    <source>
        <dbReference type="ARBA" id="ARBA00023167"/>
    </source>
</evidence>
<dbReference type="Gene3D" id="3.40.50.880">
    <property type="match status" value="1"/>
</dbReference>
<keyword evidence="9" id="KW-1185">Reference proteome</keyword>
<comment type="caution">
    <text evidence="7">Lacks conserved residue(s) required for the propagation of feature annotation.</text>
</comment>
<dbReference type="SUPFAM" id="SSF52317">
    <property type="entry name" value="Class I glutamine amidotransferase-like"/>
    <property type="match status" value="1"/>
</dbReference>
<dbReference type="InterPro" id="IPR033752">
    <property type="entry name" value="MetA_family"/>
</dbReference>
<dbReference type="CDD" id="cd03131">
    <property type="entry name" value="GATase1_HTS"/>
    <property type="match status" value="1"/>
</dbReference>
<name>A0ABQ4K6B8_9BACI</name>